<dbReference type="PANTHER" id="PTHR19446">
    <property type="entry name" value="REVERSE TRANSCRIPTASES"/>
    <property type="match status" value="1"/>
</dbReference>
<dbReference type="InterPro" id="IPR000477">
    <property type="entry name" value="RT_dom"/>
</dbReference>
<feature type="region of interest" description="Disordered" evidence="1">
    <location>
        <begin position="1"/>
        <end position="20"/>
    </location>
</feature>
<feature type="domain" description="BHLH" evidence="2">
    <location>
        <begin position="245"/>
        <end position="301"/>
    </location>
</feature>
<evidence type="ECO:0000313" key="3">
    <source>
        <dbReference type="EMBL" id="KAK4521674.1"/>
    </source>
</evidence>
<protein>
    <recommendedName>
        <fullName evidence="2">BHLH domain-containing protein</fullName>
    </recommendedName>
</protein>
<gene>
    <name evidence="3" type="ORF">ATC70_004206</name>
</gene>
<dbReference type="InterPro" id="IPR036638">
    <property type="entry name" value="HLH_DNA-bd_sf"/>
</dbReference>
<proteinExistence type="predicted"/>
<organism evidence="3 4">
    <name type="scientific">Mucor velutinosus</name>
    <dbReference type="NCBI Taxonomy" id="708070"/>
    <lineage>
        <taxon>Eukaryota</taxon>
        <taxon>Fungi</taxon>
        <taxon>Fungi incertae sedis</taxon>
        <taxon>Mucoromycota</taxon>
        <taxon>Mucoromycotina</taxon>
        <taxon>Mucoromycetes</taxon>
        <taxon>Mucorales</taxon>
        <taxon>Mucorineae</taxon>
        <taxon>Mucoraceae</taxon>
        <taxon>Mucor</taxon>
    </lineage>
</organism>
<dbReference type="PROSITE" id="PS50888">
    <property type="entry name" value="BHLH"/>
    <property type="match status" value="1"/>
</dbReference>
<dbReference type="GO" id="GO:0046983">
    <property type="term" value="F:protein dimerization activity"/>
    <property type="evidence" value="ECO:0007669"/>
    <property type="project" value="InterPro"/>
</dbReference>
<evidence type="ECO:0000259" key="2">
    <source>
        <dbReference type="PROSITE" id="PS50888"/>
    </source>
</evidence>
<dbReference type="SUPFAM" id="SSF47459">
    <property type="entry name" value="HLH, helix-loop-helix DNA-binding domain"/>
    <property type="match status" value="1"/>
</dbReference>
<sequence>MNQQFTANSSQTQSRLANPTTYHMQQMRYKDSSTMGIDPSHMLDNAHLMFTHQQHQNQQQQDSPNLSDLDYSELANSPNNHGDYQPRPTSSLYRQSGSDSYMFDETTIKQQQNHHQHQQQQTNFGGYAVQMKRSTTEIDASAIGGLAGYGPHHNNYYPISTFDHDNGNNEGRLTKQVAGSAPSNMGFHGYSSFAGSDDMISVATSQQSSNVIPPSNTDMMDDPNYNPEDYSTQANMQAIMEKRRRRRESHNAVERRRRDNINDRIQELGTLLPDALDDGVNRMNKEWTDHALLTKTYTTGMTNCGKGVWRANPFLAKNPIYVNKLNTAISNHVEAKLDSNLSAQEKWDLIKKKTKQVTQSFSRAHCSWRKAKIKKLQSERNNLLRRYRDDSVCLNLLLSLVEKELSKLQQEIVDVQRLRAGQRWHEKSGKSPGYIKQTLAEKASKRTISSLKHPTSGEQCWETSTKLDAAKIFYQDLYTEEETDLNCVERMLQYIDKTIPAEDSQDIIEDIPYENIIQGSRRTPNGSSPGLDVICYEILHLLVINPSCEAIILQVFSDALSLGKFPKSWQELCIVLPPMKGDMTDLGNYRPITLIASDCKVLTRLLNSRVKDVASDLIGPHQSGFLRGRYIGDHGMSLKVIVDNAREARWNNSEEFVECAGIMLDNAKAYDKVHPQYIFKVLVKFGFPKQFVQCICKLFFDNSIYVNVNGFLTDPIKQRRGIRQGDSISSMLFNLAIEPFLLSVTKSTTISGYSLQHVKPISKRTNSWVAPPPLKASSSKINYDKSVAFPLHGGRMTSQTGGLIQDHATNNLKIKWYDSTSTEFIKYLGYPIWLCNQQRDVYIAKLLGDIITAVERFAARQVSLHGRANIANTMILSKLWHVIRIVSLPKDTIKKITSIIYQFVMSGLYPPLKGNSLFLPRYQGGLGLIDIMAQQKVLQFKYLNALLTENSNNIPGLTYRLLVDYLKMSHDSPSHIVPILFKTARYKNQLRGFHPYYMMFEAIDTCMKHSPLSLAWSVKPNIMTLLSLPVLEILDFDNEEVAMGYTSRDSIRESKVHDFFHIDQETSTLQLKSRSECKRSNIRNQIERGLLCGNIKLKSFADTRNREAHLDLQPFVAMLNYQDHPMLRLTNKDLRSIMLDIYNLDVGRKFNHTISKVHWKHFYHQNMHHSVRNVWYRMIHKQCPTAPHKNDIWSNIFEQFLGYPKAANPQQVYQSVVNLNLKQYFIYNLDIKITIFDLFAATIRMIWRFHLLLTFEGVPFDTNNVTNKIRAEVMRLSDLKH</sequence>
<dbReference type="Pfam" id="PF00010">
    <property type="entry name" value="HLH"/>
    <property type="match status" value="1"/>
</dbReference>
<feature type="compositionally biased region" description="Polar residues" evidence="1">
    <location>
        <begin position="74"/>
        <end position="97"/>
    </location>
</feature>
<reference evidence="3 4" key="1">
    <citation type="submission" date="2022-11" db="EMBL/GenBank/DDBJ databases">
        <title>Mucor velutinosus strain NIH1002 WGS.</title>
        <authorList>
            <person name="Subramanian P."/>
            <person name="Mullikin J.C."/>
            <person name="Segre J.A."/>
            <person name="Zelazny A.M."/>
        </authorList>
    </citation>
    <scope>NUCLEOTIDE SEQUENCE [LARGE SCALE GENOMIC DNA]</scope>
    <source>
        <strain evidence="3 4">NIH1002</strain>
    </source>
</reference>
<dbReference type="CDD" id="cd01650">
    <property type="entry name" value="RT_nLTR_like"/>
    <property type="match status" value="1"/>
</dbReference>
<comment type="caution">
    <text evidence="3">The sequence shown here is derived from an EMBL/GenBank/DDBJ whole genome shotgun (WGS) entry which is preliminary data.</text>
</comment>
<dbReference type="InterPro" id="IPR011598">
    <property type="entry name" value="bHLH_dom"/>
</dbReference>
<dbReference type="RefSeq" id="XP_064688340.1">
    <property type="nucleotide sequence ID" value="XM_064823515.1"/>
</dbReference>
<dbReference type="Pfam" id="PF00078">
    <property type="entry name" value="RVT_1"/>
    <property type="match status" value="1"/>
</dbReference>
<feature type="compositionally biased region" description="Low complexity" evidence="1">
    <location>
        <begin position="52"/>
        <end position="61"/>
    </location>
</feature>
<keyword evidence="4" id="KW-1185">Reference proteome</keyword>
<dbReference type="GeneID" id="89947892"/>
<dbReference type="Proteomes" id="UP001304243">
    <property type="component" value="Unassembled WGS sequence"/>
</dbReference>
<dbReference type="EMBL" id="JASEJX010000001">
    <property type="protein sequence ID" value="KAK4521674.1"/>
    <property type="molecule type" value="Genomic_DNA"/>
</dbReference>
<dbReference type="SUPFAM" id="SSF56672">
    <property type="entry name" value="DNA/RNA polymerases"/>
    <property type="match status" value="1"/>
</dbReference>
<dbReference type="Gene3D" id="4.10.280.10">
    <property type="entry name" value="Helix-loop-helix DNA-binding domain"/>
    <property type="match status" value="1"/>
</dbReference>
<evidence type="ECO:0000256" key="1">
    <source>
        <dbReference type="SAM" id="MobiDB-lite"/>
    </source>
</evidence>
<feature type="region of interest" description="Disordered" evidence="1">
    <location>
        <begin position="52"/>
        <end position="97"/>
    </location>
</feature>
<name>A0AAN7HQS4_9FUNG</name>
<accession>A0AAN7HQS4</accession>
<dbReference type="InterPro" id="IPR043502">
    <property type="entry name" value="DNA/RNA_pol_sf"/>
</dbReference>
<evidence type="ECO:0000313" key="4">
    <source>
        <dbReference type="Proteomes" id="UP001304243"/>
    </source>
</evidence>